<name>A0A4Y2V994_ARAVE</name>
<evidence type="ECO:0000313" key="2">
    <source>
        <dbReference type="Proteomes" id="UP000499080"/>
    </source>
</evidence>
<reference evidence="1 2" key="1">
    <citation type="journal article" date="2019" name="Sci. Rep.">
        <title>Orb-weaving spider Araneus ventricosus genome elucidates the spidroin gene catalogue.</title>
        <authorList>
            <person name="Kono N."/>
            <person name="Nakamura H."/>
            <person name="Ohtoshi R."/>
            <person name="Moran D.A.P."/>
            <person name="Shinohara A."/>
            <person name="Yoshida Y."/>
            <person name="Fujiwara M."/>
            <person name="Mori M."/>
            <person name="Tomita M."/>
            <person name="Arakawa K."/>
        </authorList>
    </citation>
    <scope>NUCLEOTIDE SEQUENCE [LARGE SCALE GENOMIC DNA]</scope>
</reference>
<sequence>MVPRTRPRGTGT</sequence>
<dbReference type="Proteomes" id="UP000499080">
    <property type="component" value="Unassembled WGS sequence"/>
</dbReference>
<comment type="caution">
    <text evidence="1">The sequence shown here is derived from an EMBL/GenBank/DDBJ whole genome shotgun (WGS) entry which is preliminary data.</text>
</comment>
<proteinExistence type="predicted"/>
<protein>
    <submittedName>
        <fullName evidence="1">Uncharacterized protein</fullName>
    </submittedName>
</protein>
<organism evidence="1 2">
    <name type="scientific">Araneus ventricosus</name>
    <name type="common">Orbweaver spider</name>
    <name type="synonym">Epeira ventricosa</name>
    <dbReference type="NCBI Taxonomy" id="182803"/>
    <lineage>
        <taxon>Eukaryota</taxon>
        <taxon>Metazoa</taxon>
        <taxon>Ecdysozoa</taxon>
        <taxon>Arthropoda</taxon>
        <taxon>Chelicerata</taxon>
        <taxon>Arachnida</taxon>
        <taxon>Araneae</taxon>
        <taxon>Araneomorphae</taxon>
        <taxon>Entelegynae</taxon>
        <taxon>Araneoidea</taxon>
        <taxon>Araneidae</taxon>
        <taxon>Araneus</taxon>
    </lineage>
</organism>
<dbReference type="EMBL" id="BGPR01044380">
    <property type="protein sequence ID" value="GBO21151.1"/>
    <property type="molecule type" value="Genomic_DNA"/>
</dbReference>
<keyword evidence="2" id="KW-1185">Reference proteome</keyword>
<gene>
    <name evidence="1" type="ORF">AVEN_169101_1</name>
</gene>
<accession>A0A4Y2V994</accession>
<feature type="non-terminal residue" evidence="1">
    <location>
        <position position="12"/>
    </location>
</feature>
<evidence type="ECO:0000313" key="1">
    <source>
        <dbReference type="EMBL" id="GBO21151.1"/>
    </source>
</evidence>